<accession>A0A2W5FBY9</accession>
<feature type="chain" id="PRO_5016115469" evidence="1">
    <location>
        <begin position="25"/>
        <end position="126"/>
    </location>
</feature>
<evidence type="ECO:0000313" key="2">
    <source>
        <dbReference type="EMBL" id="PZP51784.1"/>
    </source>
</evidence>
<dbReference type="EMBL" id="QFOI01000021">
    <property type="protein sequence ID" value="PZP51784.1"/>
    <property type="molecule type" value="Genomic_DNA"/>
</dbReference>
<reference evidence="2 3" key="1">
    <citation type="submission" date="2017-11" db="EMBL/GenBank/DDBJ databases">
        <title>Infants hospitalized years apart are colonized by the same room-sourced microbial strains.</title>
        <authorList>
            <person name="Brooks B."/>
            <person name="Olm M.R."/>
            <person name="Firek B.A."/>
            <person name="Baker R."/>
            <person name="Thomas B.C."/>
            <person name="Morowitz M.J."/>
            <person name="Banfield J.F."/>
        </authorList>
    </citation>
    <scope>NUCLEOTIDE SEQUENCE [LARGE SCALE GENOMIC DNA]</scope>
    <source>
        <strain evidence="2">S2_009_000_R2_76</strain>
    </source>
</reference>
<comment type="caution">
    <text evidence="2">The sequence shown here is derived from an EMBL/GenBank/DDBJ whole genome shotgun (WGS) entry which is preliminary data.</text>
</comment>
<sequence>MRTSKQILLILTVLVSLCIQKSFAAFVIEDDGSKKENKYSLKQLHRQEAPYSLSSLSKKKWEFEFNKGNYPLSLPPVNAIPANSVEVQSPVMLQKGHTLYIYNYKYKVQGSNPLPMFKAPSVSDYR</sequence>
<name>A0A2W5FBY9_9SPHI</name>
<dbReference type="Proteomes" id="UP000249645">
    <property type="component" value="Unassembled WGS sequence"/>
</dbReference>
<gene>
    <name evidence="2" type="ORF">DI598_02340</name>
</gene>
<dbReference type="AlphaFoldDB" id="A0A2W5FBY9"/>
<proteinExistence type="predicted"/>
<evidence type="ECO:0000313" key="3">
    <source>
        <dbReference type="Proteomes" id="UP000249645"/>
    </source>
</evidence>
<feature type="signal peptide" evidence="1">
    <location>
        <begin position="1"/>
        <end position="24"/>
    </location>
</feature>
<evidence type="ECO:0000256" key="1">
    <source>
        <dbReference type="SAM" id="SignalP"/>
    </source>
</evidence>
<keyword evidence="1" id="KW-0732">Signal</keyword>
<protein>
    <submittedName>
        <fullName evidence="2">Uncharacterized protein</fullName>
    </submittedName>
</protein>
<organism evidence="2 3">
    <name type="scientific">Pseudopedobacter saltans</name>
    <dbReference type="NCBI Taxonomy" id="151895"/>
    <lineage>
        <taxon>Bacteria</taxon>
        <taxon>Pseudomonadati</taxon>
        <taxon>Bacteroidota</taxon>
        <taxon>Sphingobacteriia</taxon>
        <taxon>Sphingobacteriales</taxon>
        <taxon>Sphingobacteriaceae</taxon>
        <taxon>Pseudopedobacter</taxon>
    </lineage>
</organism>